<name>A0ABY9C736_VITVI</name>
<organism evidence="1 2">
    <name type="scientific">Vitis vinifera</name>
    <name type="common">Grape</name>
    <dbReference type="NCBI Taxonomy" id="29760"/>
    <lineage>
        <taxon>Eukaryota</taxon>
        <taxon>Viridiplantae</taxon>
        <taxon>Streptophyta</taxon>
        <taxon>Embryophyta</taxon>
        <taxon>Tracheophyta</taxon>
        <taxon>Spermatophyta</taxon>
        <taxon>Magnoliopsida</taxon>
        <taxon>eudicotyledons</taxon>
        <taxon>Gunneridae</taxon>
        <taxon>Pentapetalae</taxon>
        <taxon>rosids</taxon>
        <taxon>Vitales</taxon>
        <taxon>Vitaceae</taxon>
        <taxon>Viteae</taxon>
        <taxon>Vitis</taxon>
    </lineage>
</organism>
<dbReference type="EMBL" id="CP126654">
    <property type="protein sequence ID" value="WJZ91110.1"/>
    <property type="molecule type" value="Genomic_DNA"/>
</dbReference>
<evidence type="ECO:0000313" key="2">
    <source>
        <dbReference type="Proteomes" id="UP001227230"/>
    </source>
</evidence>
<accession>A0ABY9C736</accession>
<gene>
    <name evidence="1" type="ORF">VitviT2T_010213</name>
</gene>
<protein>
    <submittedName>
        <fullName evidence="1">Uncharacterized protein</fullName>
    </submittedName>
</protein>
<reference evidence="1 2" key="1">
    <citation type="journal article" date="2023" name="Hortic Res">
        <title>The complete reference genome for grapevine (Vitis vinifera L.) genetics and breeding.</title>
        <authorList>
            <person name="Shi X."/>
            <person name="Cao S."/>
            <person name="Wang X."/>
            <person name="Huang S."/>
            <person name="Wang Y."/>
            <person name="Liu Z."/>
            <person name="Liu W."/>
            <person name="Leng X."/>
            <person name="Peng Y."/>
            <person name="Wang N."/>
            <person name="Wang Y."/>
            <person name="Ma Z."/>
            <person name="Xu X."/>
            <person name="Zhang F."/>
            <person name="Xue H."/>
            <person name="Zhong H."/>
            <person name="Wang Y."/>
            <person name="Zhang K."/>
            <person name="Velt A."/>
            <person name="Avia K."/>
            <person name="Holtgrawe D."/>
            <person name="Grimplet J."/>
            <person name="Matus J.T."/>
            <person name="Ware D."/>
            <person name="Wu X."/>
            <person name="Wang H."/>
            <person name="Liu C."/>
            <person name="Fang Y."/>
            <person name="Rustenholz C."/>
            <person name="Cheng Z."/>
            <person name="Xiao H."/>
            <person name="Zhou Y."/>
        </authorList>
    </citation>
    <scope>NUCLEOTIDE SEQUENCE [LARGE SCALE GENOMIC DNA]</scope>
    <source>
        <strain evidence="2">cv. Pinot noir / PN40024</strain>
        <tissue evidence="1">Leaf</tissue>
    </source>
</reference>
<dbReference type="Proteomes" id="UP001227230">
    <property type="component" value="Chromosome 7"/>
</dbReference>
<evidence type="ECO:0000313" key="1">
    <source>
        <dbReference type="EMBL" id="WJZ91110.1"/>
    </source>
</evidence>
<sequence length="75" mass="8463">MISTAFLDLENLEGDFQAGAIIRDGYGKLVQRELEAQRHLIDSGSRSLGSFLPVMPSHSCKGNWLTRRREIITMK</sequence>
<proteinExistence type="predicted"/>
<keyword evidence="2" id="KW-1185">Reference proteome</keyword>